<dbReference type="PANTHER" id="PTHR43802:SF1">
    <property type="entry name" value="IP11341P-RELATED"/>
    <property type="match status" value="1"/>
</dbReference>
<dbReference type="Pfam" id="PF00378">
    <property type="entry name" value="ECH_1"/>
    <property type="match status" value="1"/>
</dbReference>
<protein>
    <submittedName>
        <fullName evidence="2">Enoyl-CoA hydratase/carnithine racemase</fullName>
    </submittedName>
</protein>
<dbReference type="EMBL" id="CP021425">
    <property type="protein sequence ID" value="ARU56517.1"/>
    <property type="molecule type" value="Genomic_DNA"/>
</dbReference>
<dbReference type="OrthoDB" id="9807606at2"/>
<gene>
    <name evidence="2" type="ORF">OLMES_2456</name>
</gene>
<dbReference type="KEGG" id="ome:OLMES_2456"/>
<dbReference type="AlphaFoldDB" id="A0A1Y0I7N1"/>
<dbReference type="Proteomes" id="UP000196027">
    <property type="component" value="Chromosome"/>
</dbReference>
<evidence type="ECO:0000256" key="1">
    <source>
        <dbReference type="ARBA" id="ARBA00005254"/>
    </source>
</evidence>
<reference evidence="2 3" key="1">
    <citation type="submission" date="2017-05" db="EMBL/GenBank/DDBJ databases">
        <title>Genomic insights into alkan degradation activity of Oleiphilus messinensis.</title>
        <authorList>
            <person name="Kozyavkin S.A."/>
            <person name="Slesarev A.I."/>
            <person name="Golyshin P.N."/>
            <person name="Korzhenkov A."/>
            <person name="Golyshina O.N."/>
            <person name="Toshchakov S.V."/>
        </authorList>
    </citation>
    <scope>NUCLEOTIDE SEQUENCE [LARGE SCALE GENOMIC DNA]</scope>
    <source>
        <strain evidence="2 3">ME102</strain>
    </source>
</reference>
<dbReference type="CDD" id="cd06558">
    <property type="entry name" value="crotonase-like"/>
    <property type="match status" value="1"/>
</dbReference>
<dbReference type="RefSeq" id="WP_087461494.1">
    <property type="nucleotide sequence ID" value="NZ_CP021425.1"/>
</dbReference>
<dbReference type="PANTHER" id="PTHR43802">
    <property type="entry name" value="ENOYL-COA HYDRATASE"/>
    <property type="match status" value="1"/>
</dbReference>
<dbReference type="Gene3D" id="1.10.12.10">
    <property type="entry name" value="Lyase 2-enoyl-coa Hydratase, Chain A, domain 2"/>
    <property type="match status" value="1"/>
</dbReference>
<dbReference type="InterPro" id="IPR014748">
    <property type="entry name" value="Enoyl-CoA_hydra_C"/>
</dbReference>
<dbReference type="SUPFAM" id="SSF52096">
    <property type="entry name" value="ClpP/crotonase"/>
    <property type="match status" value="1"/>
</dbReference>
<sequence>MSEVEAREVNSGTGRVSKDIKGHVLLIGLDRAGKRNAFDSTMMIDLANALGEYERNDELRCAVVYAHGDHFTSGLDLMELTPKLMSGNFHYPEESIDPWATTSHLTKPLIVAVQGACWTAGIELMLTADIAITASDARFAHVEVLRGIPPSGGSTVRFPKVAGWSDAMRYMLTGDEFNAEEALRMKLVSEVVEPGQQLTRALELAEKISKAAPLAVKTTLSSARQVATEGEEKALASLNDNLFALLKTKDVQEGVMAMMQKREPNFKGC</sequence>
<evidence type="ECO:0000313" key="3">
    <source>
        <dbReference type="Proteomes" id="UP000196027"/>
    </source>
</evidence>
<evidence type="ECO:0000313" key="2">
    <source>
        <dbReference type="EMBL" id="ARU56517.1"/>
    </source>
</evidence>
<dbReference type="InterPro" id="IPR001753">
    <property type="entry name" value="Enoyl-CoA_hydra/iso"/>
</dbReference>
<accession>A0A1Y0I7N1</accession>
<dbReference type="NCBIfam" id="NF005126">
    <property type="entry name" value="PRK06563.1"/>
    <property type="match status" value="1"/>
</dbReference>
<name>A0A1Y0I7N1_9GAMM</name>
<dbReference type="Gene3D" id="3.90.226.10">
    <property type="entry name" value="2-enoyl-CoA Hydratase, Chain A, domain 1"/>
    <property type="match status" value="1"/>
</dbReference>
<organism evidence="2 3">
    <name type="scientific">Oleiphilus messinensis</name>
    <dbReference type="NCBI Taxonomy" id="141451"/>
    <lineage>
        <taxon>Bacteria</taxon>
        <taxon>Pseudomonadati</taxon>
        <taxon>Pseudomonadota</taxon>
        <taxon>Gammaproteobacteria</taxon>
        <taxon>Oceanospirillales</taxon>
        <taxon>Oleiphilaceae</taxon>
        <taxon>Oleiphilus</taxon>
    </lineage>
</organism>
<dbReference type="GO" id="GO:0003824">
    <property type="term" value="F:catalytic activity"/>
    <property type="evidence" value="ECO:0007669"/>
    <property type="project" value="UniProtKB-ARBA"/>
</dbReference>
<comment type="similarity">
    <text evidence="1">Belongs to the enoyl-CoA hydratase/isomerase family.</text>
</comment>
<proteinExistence type="inferred from homology"/>
<keyword evidence="3" id="KW-1185">Reference proteome</keyword>
<dbReference type="InterPro" id="IPR029045">
    <property type="entry name" value="ClpP/crotonase-like_dom_sf"/>
</dbReference>